<sequence>MLMQLRALTIQANNLRESTEQRLPGQLNQRDSVTPLRLKALYWMGACAVPRPARARNIEIVARTMIKPSKPPGLRRRRFRCIGLEVTEAYLWEWKWTGIVPSIRCPVPFQKAGNALLTPLRLLVTMGDGDYLLPDGSLLLLPLDYAIYKSIQGQNRDQILNIPL</sequence>
<evidence type="ECO:0000313" key="2">
    <source>
        <dbReference type="Proteomes" id="UP000299102"/>
    </source>
</evidence>
<protein>
    <submittedName>
        <fullName evidence="1">Uncharacterized protein</fullName>
    </submittedName>
</protein>
<comment type="caution">
    <text evidence="1">The sequence shown here is derived from an EMBL/GenBank/DDBJ whole genome shotgun (WGS) entry which is preliminary data.</text>
</comment>
<organism evidence="1 2">
    <name type="scientific">Eumeta variegata</name>
    <name type="common">Bagworm moth</name>
    <name type="synonym">Eumeta japonica</name>
    <dbReference type="NCBI Taxonomy" id="151549"/>
    <lineage>
        <taxon>Eukaryota</taxon>
        <taxon>Metazoa</taxon>
        <taxon>Ecdysozoa</taxon>
        <taxon>Arthropoda</taxon>
        <taxon>Hexapoda</taxon>
        <taxon>Insecta</taxon>
        <taxon>Pterygota</taxon>
        <taxon>Neoptera</taxon>
        <taxon>Endopterygota</taxon>
        <taxon>Lepidoptera</taxon>
        <taxon>Glossata</taxon>
        <taxon>Ditrysia</taxon>
        <taxon>Tineoidea</taxon>
        <taxon>Psychidae</taxon>
        <taxon>Oiketicinae</taxon>
        <taxon>Eumeta</taxon>
    </lineage>
</organism>
<accession>A0A4C1ZKS8</accession>
<dbReference type="AlphaFoldDB" id="A0A4C1ZKS8"/>
<evidence type="ECO:0000313" key="1">
    <source>
        <dbReference type="EMBL" id="GBP87529.1"/>
    </source>
</evidence>
<proteinExistence type="predicted"/>
<dbReference type="EMBL" id="BGZK01001867">
    <property type="protein sequence ID" value="GBP87529.1"/>
    <property type="molecule type" value="Genomic_DNA"/>
</dbReference>
<keyword evidence="2" id="KW-1185">Reference proteome</keyword>
<reference evidence="1 2" key="1">
    <citation type="journal article" date="2019" name="Commun. Biol.">
        <title>The bagworm genome reveals a unique fibroin gene that provides high tensile strength.</title>
        <authorList>
            <person name="Kono N."/>
            <person name="Nakamura H."/>
            <person name="Ohtoshi R."/>
            <person name="Tomita M."/>
            <person name="Numata K."/>
            <person name="Arakawa K."/>
        </authorList>
    </citation>
    <scope>NUCLEOTIDE SEQUENCE [LARGE SCALE GENOMIC DNA]</scope>
</reference>
<dbReference type="Proteomes" id="UP000299102">
    <property type="component" value="Unassembled WGS sequence"/>
</dbReference>
<gene>
    <name evidence="1" type="ORF">EVAR_57238_1</name>
</gene>
<name>A0A4C1ZKS8_EUMVA</name>